<keyword evidence="2" id="KW-1185">Reference proteome</keyword>
<sequence>MVWPRARSGDDDLGAVTDRTSRIEDRAVTASSRGAWIYLYFPMFAPPVRAGARLCKPYIQRFAMLGHKTENKLIDLCIRLDTMTADEVRWTPYRSDEITDI</sequence>
<dbReference type="Proteomes" id="UP001060085">
    <property type="component" value="Linkage Group LG01"/>
</dbReference>
<dbReference type="EMBL" id="CM044701">
    <property type="protein sequence ID" value="KAI5680630.1"/>
    <property type="molecule type" value="Genomic_DNA"/>
</dbReference>
<accession>A0ACC0C6R2</accession>
<gene>
    <name evidence="1" type="ORF">M9H77_01857</name>
</gene>
<reference evidence="2" key="1">
    <citation type="journal article" date="2023" name="Nat. Plants">
        <title>Single-cell RNA sequencing provides a high-resolution roadmap for understanding the multicellular compartmentation of specialized metabolism.</title>
        <authorList>
            <person name="Sun S."/>
            <person name="Shen X."/>
            <person name="Li Y."/>
            <person name="Li Y."/>
            <person name="Wang S."/>
            <person name="Li R."/>
            <person name="Zhang H."/>
            <person name="Shen G."/>
            <person name="Guo B."/>
            <person name="Wei J."/>
            <person name="Xu J."/>
            <person name="St-Pierre B."/>
            <person name="Chen S."/>
            <person name="Sun C."/>
        </authorList>
    </citation>
    <scope>NUCLEOTIDE SEQUENCE [LARGE SCALE GENOMIC DNA]</scope>
</reference>
<evidence type="ECO:0000313" key="1">
    <source>
        <dbReference type="EMBL" id="KAI5680630.1"/>
    </source>
</evidence>
<protein>
    <submittedName>
        <fullName evidence="1">Uncharacterized protein</fullName>
    </submittedName>
</protein>
<name>A0ACC0C6R2_CATRO</name>
<organism evidence="1 2">
    <name type="scientific">Catharanthus roseus</name>
    <name type="common">Madagascar periwinkle</name>
    <name type="synonym">Vinca rosea</name>
    <dbReference type="NCBI Taxonomy" id="4058"/>
    <lineage>
        <taxon>Eukaryota</taxon>
        <taxon>Viridiplantae</taxon>
        <taxon>Streptophyta</taxon>
        <taxon>Embryophyta</taxon>
        <taxon>Tracheophyta</taxon>
        <taxon>Spermatophyta</taxon>
        <taxon>Magnoliopsida</taxon>
        <taxon>eudicotyledons</taxon>
        <taxon>Gunneridae</taxon>
        <taxon>Pentapetalae</taxon>
        <taxon>asterids</taxon>
        <taxon>lamiids</taxon>
        <taxon>Gentianales</taxon>
        <taxon>Apocynaceae</taxon>
        <taxon>Rauvolfioideae</taxon>
        <taxon>Vinceae</taxon>
        <taxon>Catharanthinae</taxon>
        <taxon>Catharanthus</taxon>
    </lineage>
</organism>
<comment type="caution">
    <text evidence="1">The sequence shown here is derived from an EMBL/GenBank/DDBJ whole genome shotgun (WGS) entry which is preliminary data.</text>
</comment>
<proteinExistence type="predicted"/>
<evidence type="ECO:0000313" key="2">
    <source>
        <dbReference type="Proteomes" id="UP001060085"/>
    </source>
</evidence>